<reference evidence="2 3" key="1">
    <citation type="submission" date="2016-03" db="EMBL/GenBank/DDBJ databases">
        <title>Trachymyrmex septentrionalis WGS genome.</title>
        <authorList>
            <person name="Nygaard S."/>
            <person name="Hu H."/>
            <person name="Boomsma J."/>
            <person name="Zhang G."/>
        </authorList>
    </citation>
    <scope>NUCLEOTIDE SEQUENCE [LARGE SCALE GENOMIC DNA]</scope>
    <source>
        <strain evidence="2">Tsep2-gDNA-1</strain>
        <tissue evidence="2">Whole body</tissue>
    </source>
</reference>
<proteinExistence type="predicted"/>
<dbReference type="EMBL" id="KQ981880">
    <property type="protein sequence ID" value="KYN33886.1"/>
    <property type="molecule type" value="Genomic_DNA"/>
</dbReference>
<sequence length="238" mass="26662">MSFVSYCAWVIYGATDKSYVFSFEDNTEIESIPATPRAASTIPLRSRSPRLDFADEKRNDRIGSLSTRDPPPSPLSYGPIVVSVAPLSRSLSLSLSFRPSPLFSWRLSAAPPQFFVSPEQRERVTIYSGDLRDRRSAQSGDSLSLSPPDYSYHPFFSFLYLIAALFMPGPANKHMNARAFSRAHTTHGREIPIPGMCRAHNVVRPHTLARQSFPPESGTHRRRETVAERRSPSIVSSY</sequence>
<evidence type="ECO:0000313" key="3">
    <source>
        <dbReference type="Proteomes" id="UP000078541"/>
    </source>
</evidence>
<organism evidence="2 3">
    <name type="scientific">Trachymyrmex septentrionalis</name>
    <dbReference type="NCBI Taxonomy" id="34720"/>
    <lineage>
        <taxon>Eukaryota</taxon>
        <taxon>Metazoa</taxon>
        <taxon>Ecdysozoa</taxon>
        <taxon>Arthropoda</taxon>
        <taxon>Hexapoda</taxon>
        <taxon>Insecta</taxon>
        <taxon>Pterygota</taxon>
        <taxon>Neoptera</taxon>
        <taxon>Endopterygota</taxon>
        <taxon>Hymenoptera</taxon>
        <taxon>Apocrita</taxon>
        <taxon>Aculeata</taxon>
        <taxon>Formicoidea</taxon>
        <taxon>Formicidae</taxon>
        <taxon>Myrmicinae</taxon>
        <taxon>Trachymyrmex</taxon>
    </lineage>
</organism>
<evidence type="ECO:0000313" key="2">
    <source>
        <dbReference type="EMBL" id="KYN33886.1"/>
    </source>
</evidence>
<evidence type="ECO:0000256" key="1">
    <source>
        <dbReference type="SAM" id="MobiDB-lite"/>
    </source>
</evidence>
<name>A0A195F0J9_9HYME</name>
<keyword evidence="3" id="KW-1185">Reference proteome</keyword>
<dbReference type="Proteomes" id="UP000078541">
    <property type="component" value="Unassembled WGS sequence"/>
</dbReference>
<gene>
    <name evidence="2" type="ORF">ALC56_11699</name>
</gene>
<accession>A0A195F0J9</accession>
<feature type="region of interest" description="Disordered" evidence="1">
    <location>
        <begin position="208"/>
        <end position="238"/>
    </location>
</feature>
<protein>
    <submittedName>
        <fullName evidence="2">Uncharacterized protein</fullName>
    </submittedName>
</protein>
<dbReference type="AlphaFoldDB" id="A0A195F0J9"/>